<name>A0A1D1VUG1_RAMVA</name>
<dbReference type="Proteomes" id="UP000186922">
    <property type="component" value="Unassembled WGS sequence"/>
</dbReference>
<proteinExistence type="predicted"/>
<evidence type="ECO:0000313" key="3">
    <source>
        <dbReference type="Proteomes" id="UP000186922"/>
    </source>
</evidence>
<comment type="caution">
    <text evidence="2">The sequence shown here is derived from an EMBL/GenBank/DDBJ whole genome shotgun (WGS) entry which is preliminary data.</text>
</comment>
<dbReference type="EMBL" id="BDGG01000011">
    <property type="protein sequence ID" value="GAV05142.1"/>
    <property type="molecule type" value="Genomic_DNA"/>
</dbReference>
<reference evidence="2 3" key="1">
    <citation type="journal article" date="2016" name="Nat. Commun.">
        <title>Extremotolerant tardigrade genome and improved radiotolerance of human cultured cells by tardigrade-unique protein.</title>
        <authorList>
            <person name="Hashimoto T."/>
            <person name="Horikawa D.D."/>
            <person name="Saito Y."/>
            <person name="Kuwahara H."/>
            <person name="Kozuka-Hata H."/>
            <person name="Shin-I T."/>
            <person name="Minakuchi Y."/>
            <person name="Ohishi K."/>
            <person name="Motoyama A."/>
            <person name="Aizu T."/>
            <person name="Enomoto A."/>
            <person name="Kondo K."/>
            <person name="Tanaka S."/>
            <person name="Hara Y."/>
            <person name="Koshikawa S."/>
            <person name="Sagara H."/>
            <person name="Miura T."/>
            <person name="Yokobori S."/>
            <person name="Miyagawa K."/>
            <person name="Suzuki Y."/>
            <person name="Kubo T."/>
            <person name="Oyama M."/>
            <person name="Kohara Y."/>
            <person name="Fujiyama A."/>
            <person name="Arakawa K."/>
            <person name="Katayama T."/>
            <person name="Toyoda A."/>
            <person name="Kunieda T."/>
        </authorList>
    </citation>
    <scope>NUCLEOTIDE SEQUENCE [LARGE SCALE GENOMIC DNA]</scope>
    <source>
        <strain evidence="2 3">YOKOZUNA-1</strain>
    </source>
</reference>
<gene>
    <name evidence="2" type="primary">RvY_15318-1</name>
    <name evidence="2" type="synonym">RvY_15318.1</name>
    <name evidence="2" type="ORF">RvY_15318</name>
</gene>
<feature type="region of interest" description="Disordered" evidence="1">
    <location>
        <begin position="1"/>
        <end position="22"/>
    </location>
</feature>
<evidence type="ECO:0000256" key="1">
    <source>
        <dbReference type="SAM" id="MobiDB-lite"/>
    </source>
</evidence>
<evidence type="ECO:0008006" key="4">
    <source>
        <dbReference type="Google" id="ProtNLM"/>
    </source>
</evidence>
<keyword evidence="3" id="KW-1185">Reference proteome</keyword>
<sequence length="498" mass="57045">MTDPLSPSTTNNNATAELDSSSTNNEALGATISVSLSDLKILCEKLGIDTSSNDAASLWKSIENWTPPVLDDSGKWWDACPKTQEIRCRANGKNGINAMIIGDTVTLSLNILPELTDATKTLADRIDKFVTEAKDADACEQCLESFDDIGSLVTHYYKCEASSIKIPCKQCGQRLKTKENLKAHGPCLEKPHDVAVCRTCWDTCDKNDSATWLREHYRKRHWDFENEGGGYECPECRMKFYYKVESDNHQCSGLIPESKDMKFVGWDFVMDQWDFLIQGNETSRVYSKFTTLVKELEKTKNEEHRGMVYLLVDGKNVKDALLQLGRYDDRLKFKFQAIFQTFFDGIFYVGFSKTNQERPEDHMAESRPWFGLPEQRSKAIKYIDQNSVTAKHDKICRIWETEGFVVDFNIIDEHSEYGARSVEAALIQLFNYKGKIQQITNIRKEPFMSSMTEENTAWTRSDVKVLAFHFIYRTFMRLCTGGSPAPKLHYYQLKRSPT</sequence>
<accession>A0A1D1VUG1</accession>
<dbReference type="AlphaFoldDB" id="A0A1D1VUG1"/>
<evidence type="ECO:0000313" key="2">
    <source>
        <dbReference type="EMBL" id="GAV05142.1"/>
    </source>
</evidence>
<protein>
    <recommendedName>
        <fullName evidence="4">C2H2-type domain-containing protein</fullName>
    </recommendedName>
</protein>
<dbReference type="Pfam" id="PF22945">
    <property type="entry name" value="LEM-3_GIY-YIG"/>
    <property type="match status" value="1"/>
</dbReference>
<organism evidence="2 3">
    <name type="scientific">Ramazzottius varieornatus</name>
    <name type="common">Water bear</name>
    <name type="synonym">Tardigrade</name>
    <dbReference type="NCBI Taxonomy" id="947166"/>
    <lineage>
        <taxon>Eukaryota</taxon>
        <taxon>Metazoa</taxon>
        <taxon>Ecdysozoa</taxon>
        <taxon>Tardigrada</taxon>
        <taxon>Eutardigrada</taxon>
        <taxon>Parachela</taxon>
        <taxon>Hypsibioidea</taxon>
        <taxon>Ramazzottiidae</taxon>
        <taxon>Ramazzottius</taxon>
    </lineage>
</organism>
<dbReference type="Gene3D" id="3.30.160.60">
    <property type="entry name" value="Classic Zinc Finger"/>
    <property type="match status" value="1"/>
</dbReference>